<dbReference type="NCBIfam" id="NF041920">
    <property type="entry name" value="DmpI"/>
    <property type="match status" value="1"/>
</dbReference>
<dbReference type="GeneID" id="36101175"/>
<name>A0A2L1C7Z4_METMI</name>
<keyword evidence="1 4" id="KW-0413">Isomerase</keyword>
<dbReference type="RefSeq" id="WP_104837181.1">
    <property type="nucleotide sequence ID" value="NZ_CP026606.1"/>
</dbReference>
<gene>
    <name evidence="4" type="ORF">HNP94_000823</name>
    <name evidence="5" type="ORF">HNP96_000192</name>
    <name evidence="3" type="ORF">MMJJ_00790</name>
</gene>
<dbReference type="AlphaFoldDB" id="A0A2L1C7Z4"/>
<dbReference type="EMBL" id="JACDUO010000001">
    <property type="protein sequence ID" value="MBA2863823.1"/>
    <property type="molecule type" value="Genomic_DNA"/>
</dbReference>
<feature type="domain" description="4-oxalocrotonate tautomerase-like" evidence="2">
    <location>
        <begin position="3"/>
        <end position="56"/>
    </location>
</feature>
<evidence type="ECO:0000313" key="6">
    <source>
        <dbReference type="Proteomes" id="UP000239462"/>
    </source>
</evidence>
<sequence length="64" mass="7070">MPVITIEAGLVNNEQKEKLIKEFTKAASEIIGLPEEKFIVFIKENADENVGVGGISLLELKSKR</sequence>
<dbReference type="SUPFAM" id="SSF55331">
    <property type="entry name" value="Tautomerase/MIF"/>
    <property type="match status" value="1"/>
</dbReference>
<dbReference type="GO" id="GO:0016853">
    <property type="term" value="F:isomerase activity"/>
    <property type="evidence" value="ECO:0007669"/>
    <property type="project" value="UniProtKB-KW"/>
</dbReference>
<evidence type="ECO:0000313" key="3">
    <source>
        <dbReference type="EMBL" id="AVB75498.1"/>
    </source>
</evidence>
<reference evidence="4 7" key="3">
    <citation type="submission" date="2020-07" db="EMBL/GenBank/DDBJ databases">
        <title>Genomic Encyclopedia of Type Strains, Phase IV (KMG-V): Genome sequencing to study the core and pangenomes of soil and plant-associated prokaryotes.</title>
        <authorList>
            <person name="Whitman W."/>
        </authorList>
    </citation>
    <scope>NUCLEOTIDE SEQUENCE [LARGE SCALE GENOMIC DNA]</scope>
    <source>
        <strain evidence="4 7">C13</strain>
        <strain evidence="5 8">D1</strain>
    </source>
</reference>
<evidence type="ECO:0000313" key="4">
    <source>
        <dbReference type="EMBL" id="MBA2863823.1"/>
    </source>
</evidence>
<accession>A0A2L1C7Z4</accession>
<dbReference type="KEGG" id="mmad:MMJJ_00790"/>
<evidence type="ECO:0000313" key="5">
    <source>
        <dbReference type="EMBL" id="MBB6496171.1"/>
    </source>
</evidence>
<dbReference type="EC" id="5.3.2.6" evidence="4"/>
<evidence type="ECO:0000313" key="8">
    <source>
        <dbReference type="Proteomes" id="UP000590564"/>
    </source>
</evidence>
<dbReference type="EMBL" id="JACHED010000001">
    <property type="protein sequence ID" value="MBB6496171.1"/>
    <property type="molecule type" value="Genomic_DNA"/>
</dbReference>
<organism evidence="3 6">
    <name type="scientific">Methanococcus maripaludis</name>
    <name type="common">Methanococcus deltae</name>
    <dbReference type="NCBI Taxonomy" id="39152"/>
    <lineage>
        <taxon>Archaea</taxon>
        <taxon>Methanobacteriati</taxon>
        <taxon>Methanobacteriota</taxon>
        <taxon>Methanomada group</taxon>
        <taxon>Methanococci</taxon>
        <taxon>Methanococcales</taxon>
        <taxon>Methanococcaceae</taxon>
        <taxon>Methanococcus</taxon>
    </lineage>
</organism>
<reference evidence="6" key="1">
    <citation type="journal article" date="2018" name="Genome Announc.">
        <title>Complete Genome Sequence of the Methanococcus maripaludis Type Strain JJ (DSM 2067), a Model for Selenoprotein Synthesis in Archaea.</title>
        <authorList>
            <person name="Poehlein A."/>
            <person name="Heym D."/>
            <person name="Quitzke V."/>
            <person name="Fersch J."/>
            <person name="Daniel R."/>
            <person name="Rother M."/>
        </authorList>
    </citation>
    <scope>NUCLEOTIDE SEQUENCE [LARGE SCALE GENOMIC DNA]</scope>
    <source>
        <strain evidence="6">DSM 2067</strain>
    </source>
</reference>
<dbReference type="EMBL" id="CP026606">
    <property type="protein sequence ID" value="AVB75498.1"/>
    <property type="molecule type" value="Genomic_DNA"/>
</dbReference>
<dbReference type="Pfam" id="PF01361">
    <property type="entry name" value="Tautomerase"/>
    <property type="match status" value="1"/>
</dbReference>
<evidence type="ECO:0000259" key="2">
    <source>
        <dbReference type="Pfam" id="PF01361"/>
    </source>
</evidence>
<dbReference type="Proteomes" id="UP000239462">
    <property type="component" value="Chromosome"/>
</dbReference>
<evidence type="ECO:0000256" key="1">
    <source>
        <dbReference type="ARBA" id="ARBA00023235"/>
    </source>
</evidence>
<reference evidence="3" key="2">
    <citation type="submission" date="2018-02" db="EMBL/GenBank/DDBJ databases">
        <title>Complete genome sequence of the Methanococcus maripaludis type strain JJ (DSM 2067), a model for selenoprotein synthesis in Archaea.</title>
        <authorList>
            <person name="Poehlein A."/>
            <person name="Heym D."/>
            <person name="Quitzke V."/>
            <person name="Fersch J."/>
            <person name="Daniel R."/>
            <person name="Rother M."/>
        </authorList>
    </citation>
    <scope>NUCLEOTIDE SEQUENCE [LARGE SCALE GENOMIC DNA]</scope>
    <source>
        <strain evidence="3">DSM 2067</strain>
    </source>
</reference>
<dbReference type="InterPro" id="IPR004370">
    <property type="entry name" value="4-OT-like_dom"/>
</dbReference>
<dbReference type="Proteomes" id="UP000567099">
    <property type="component" value="Unassembled WGS sequence"/>
</dbReference>
<protein>
    <submittedName>
        <fullName evidence="3">4-oxalocrotonate tautomerase</fullName>
        <ecNumber evidence="4">5.3.2.6</ecNumber>
    </submittedName>
</protein>
<evidence type="ECO:0000313" key="7">
    <source>
        <dbReference type="Proteomes" id="UP000567099"/>
    </source>
</evidence>
<dbReference type="InterPro" id="IPR014347">
    <property type="entry name" value="Tautomerase/MIF_sf"/>
</dbReference>
<proteinExistence type="predicted"/>
<dbReference type="Proteomes" id="UP000590564">
    <property type="component" value="Unassembled WGS sequence"/>
</dbReference>
<dbReference type="Gene3D" id="3.30.429.10">
    <property type="entry name" value="Macrophage Migration Inhibitory Factor"/>
    <property type="match status" value="1"/>
</dbReference>